<dbReference type="Pfam" id="PF13155">
    <property type="entry name" value="Toprim_2"/>
    <property type="match status" value="1"/>
</dbReference>
<proteinExistence type="predicted"/>
<dbReference type="PANTHER" id="PTHR34985">
    <property type="entry name" value="SLR0554 PROTEIN"/>
    <property type="match status" value="1"/>
</dbReference>
<dbReference type="GO" id="GO:0006260">
    <property type="term" value="P:DNA replication"/>
    <property type="evidence" value="ECO:0007669"/>
    <property type="project" value="InterPro"/>
</dbReference>
<name>A0A2U1JLF3_9FLAO</name>
<dbReference type="Gene3D" id="3.40.1360.10">
    <property type="match status" value="1"/>
</dbReference>
<organism evidence="3 4">
    <name type="scientific">Flavobacterium laiguense</name>
    <dbReference type="NCBI Taxonomy" id="2169409"/>
    <lineage>
        <taxon>Bacteria</taxon>
        <taxon>Pseudomonadati</taxon>
        <taxon>Bacteroidota</taxon>
        <taxon>Flavobacteriia</taxon>
        <taxon>Flavobacteriales</taxon>
        <taxon>Flavobacteriaceae</taxon>
        <taxon>Flavobacterium</taxon>
    </lineage>
</organism>
<feature type="domain" description="Zinc finger CHC2-type" evidence="1">
    <location>
        <begin position="32"/>
        <end position="92"/>
    </location>
</feature>
<feature type="domain" description="Virulence-associated protein E-like" evidence="2">
    <location>
        <begin position="394"/>
        <end position="610"/>
    </location>
</feature>
<dbReference type="InterPro" id="IPR007936">
    <property type="entry name" value="VapE-like_dom"/>
</dbReference>
<dbReference type="AlphaFoldDB" id="A0A2U1JLF3"/>
<dbReference type="Pfam" id="PF05272">
    <property type="entry name" value="VapE-like_dom"/>
    <property type="match status" value="1"/>
</dbReference>
<dbReference type="GO" id="GO:0003899">
    <property type="term" value="F:DNA-directed RNA polymerase activity"/>
    <property type="evidence" value="ECO:0007669"/>
    <property type="project" value="InterPro"/>
</dbReference>
<evidence type="ECO:0000259" key="2">
    <source>
        <dbReference type="Pfam" id="PF05272"/>
    </source>
</evidence>
<dbReference type="GO" id="GO:0003677">
    <property type="term" value="F:DNA binding"/>
    <property type="evidence" value="ECO:0007669"/>
    <property type="project" value="InterPro"/>
</dbReference>
<evidence type="ECO:0000313" key="3">
    <source>
        <dbReference type="EMBL" id="PWA06001.1"/>
    </source>
</evidence>
<keyword evidence="4" id="KW-1185">Reference proteome</keyword>
<dbReference type="SUPFAM" id="SSF57783">
    <property type="entry name" value="Zinc beta-ribbon"/>
    <property type="match status" value="1"/>
</dbReference>
<protein>
    <submittedName>
        <fullName evidence="3">Uncharacterized protein</fullName>
    </submittedName>
</protein>
<dbReference type="Gene3D" id="3.90.580.10">
    <property type="entry name" value="Zinc finger, CHC2-type domain"/>
    <property type="match status" value="1"/>
</dbReference>
<dbReference type="GO" id="GO:0008270">
    <property type="term" value="F:zinc ion binding"/>
    <property type="evidence" value="ECO:0007669"/>
    <property type="project" value="InterPro"/>
</dbReference>
<evidence type="ECO:0000313" key="4">
    <source>
        <dbReference type="Proteomes" id="UP000245618"/>
    </source>
</evidence>
<dbReference type="SUPFAM" id="SSF56731">
    <property type="entry name" value="DNA primase core"/>
    <property type="match status" value="1"/>
</dbReference>
<comment type="caution">
    <text evidence="3">The sequence shown here is derived from an EMBL/GenBank/DDBJ whole genome shotgun (WGS) entry which is preliminary data.</text>
</comment>
<reference evidence="3 4" key="1">
    <citation type="submission" date="2018-04" db="EMBL/GenBank/DDBJ databases">
        <title>Flavobacterium sp. nov., isolated from glacier ice.</title>
        <authorList>
            <person name="Liu Q."/>
            <person name="Xin Y.-H."/>
        </authorList>
    </citation>
    <scope>NUCLEOTIDE SEQUENCE [LARGE SCALE GENOMIC DNA]</scope>
    <source>
        <strain evidence="3 4">LB2P30</strain>
    </source>
</reference>
<accession>A0A2U1JLF3</accession>
<dbReference type="Proteomes" id="UP000245618">
    <property type="component" value="Unassembled WGS sequence"/>
</dbReference>
<sequence>MDKNTILSAKSEQDIFLKFLNLSEFPKGNISSPFSEDKNPSFSLYKNGSYKCNSTGKQGDCFQFVADLNNLDCKTQFHEVLGIIAKEFNIAEENKETTHFTFDTKEFSKEHLDYFSQGNWNVTQELLIKHNVFALEKFEFYNSKKEEISKVKLFENVIGFAYKLNNYVAEIYIPKQDKAQKFYLNKYRSNDVFGLEQLNPKAEFIIISAGKKDCLILNANGYNAVTFRSENHNITPEQMKALGNKTIFICYDNDESGRNARKKTTNKYDVKEIILPDDFNDVADFFKVRNKADFQKLIDNTTMTTVDKSKEIYSIFHQAEDFVGAKYKFRYNKIKMFVEVAPLNSDIWKELNENNLYLDLQKHGIKISLSNLSAILKSDFCRDFNPIQSYFEELPAWDGKTDHIANLAKYVLAFDPSAFEYHFRKWLVRAVFCASDDHFFNKQSLVLVSNQNDGKTSFWNWLSPDALAPYYTDRITTDKDGIISLARNFMINIDELASLNKQDTKQLKALFSMKNINIRVPFGRNEANLIRRCSFVGSTNEQSFLADETGSVRWLCFNIKGINWDYAKHCNVDFVWAQAYALYKSTTNRNEWDLSKDEIEQNEKRNAKFKQLSIEQELIGRYFEKTQIGQGKHFTSTDILVYLRPLGVNVNAIAVGRAMHSLGYEKSKENGVYGYWLHPKPLYTESNFNTGEGTFHKSDSPHIAKIKPIVEPVLQTEIELNNLQ</sequence>
<dbReference type="CDD" id="cd01029">
    <property type="entry name" value="TOPRIM_primases"/>
    <property type="match status" value="1"/>
</dbReference>
<dbReference type="EMBL" id="QCZH01000030">
    <property type="protein sequence ID" value="PWA06001.1"/>
    <property type="molecule type" value="Genomic_DNA"/>
</dbReference>
<dbReference type="Pfam" id="PF01807">
    <property type="entry name" value="Zn_ribbon_DnaG"/>
    <property type="match status" value="1"/>
</dbReference>
<evidence type="ECO:0000259" key="1">
    <source>
        <dbReference type="Pfam" id="PF01807"/>
    </source>
</evidence>
<dbReference type="InterPro" id="IPR036977">
    <property type="entry name" value="DNA_primase_Znf_CHC2"/>
</dbReference>
<gene>
    <name evidence="3" type="ORF">DB891_16510</name>
</gene>
<dbReference type="RefSeq" id="WP_116764683.1">
    <property type="nucleotide sequence ID" value="NZ_QCZH01000030.1"/>
</dbReference>
<dbReference type="OrthoDB" id="9801888at2"/>
<dbReference type="InterPro" id="IPR034154">
    <property type="entry name" value="TOPRIM_DnaG/twinkle"/>
</dbReference>
<dbReference type="PANTHER" id="PTHR34985:SF1">
    <property type="entry name" value="SLR0554 PROTEIN"/>
    <property type="match status" value="1"/>
</dbReference>
<dbReference type="InterPro" id="IPR002694">
    <property type="entry name" value="Znf_CHC2"/>
</dbReference>